<keyword evidence="2" id="KW-1185">Reference proteome</keyword>
<gene>
    <name evidence="1" type="primary">AVEN_112286_1</name>
    <name evidence="1" type="ORF">NPIL_563841</name>
</gene>
<organism evidence="1 2">
    <name type="scientific">Nephila pilipes</name>
    <name type="common">Giant wood spider</name>
    <name type="synonym">Nephila maculata</name>
    <dbReference type="NCBI Taxonomy" id="299642"/>
    <lineage>
        <taxon>Eukaryota</taxon>
        <taxon>Metazoa</taxon>
        <taxon>Ecdysozoa</taxon>
        <taxon>Arthropoda</taxon>
        <taxon>Chelicerata</taxon>
        <taxon>Arachnida</taxon>
        <taxon>Araneae</taxon>
        <taxon>Araneomorphae</taxon>
        <taxon>Entelegynae</taxon>
        <taxon>Araneoidea</taxon>
        <taxon>Nephilidae</taxon>
        <taxon>Nephila</taxon>
    </lineage>
</organism>
<dbReference type="AlphaFoldDB" id="A0A8X6PWV8"/>
<sequence length="266" mass="29849">MLQGTVTSFGAYDECVNIVAMSDAKKRIPAQQYFRGKYCTIEIKPPLPPKPQYYTMYQPVSILANFSNGDDNVSLKVWLKTQDGFLQAVLREMDGLDIPSRIEPLLLPISPLETSKILYHLDLMSPVLKAQDCSTSLFRAGMETIYNLFPLEVCLHIYTDGSKLEMNGVTGAGVYCEHFYHYLSLGTAKSAFDGEVKAIKVVSYKSASSVTNKMLRTKHMSSLKERTKEKPWRNGILNLLDCQRSIAVAVLRLGRIVFMLILADFG</sequence>
<name>A0A8X6PWV8_NEPPI</name>
<dbReference type="OrthoDB" id="6437071at2759"/>
<dbReference type="EMBL" id="BMAW01120240">
    <property type="protein sequence ID" value="GFT88278.1"/>
    <property type="molecule type" value="Genomic_DNA"/>
</dbReference>
<evidence type="ECO:0000313" key="2">
    <source>
        <dbReference type="Proteomes" id="UP000887013"/>
    </source>
</evidence>
<evidence type="ECO:0000313" key="1">
    <source>
        <dbReference type="EMBL" id="GFT88278.1"/>
    </source>
</evidence>
<proteinExistence type="predicted"/>
<dbReference type="Proteomes" id="UP000887013">
    <property type="component" value="Unassembled WGS sequence"/>
</dbReference>
<comment type="caution">
    <text evidence="1">The sequence shown here is derived from an EMBL/GenBank/DDBJ whole genome shotgun (WGS) entry which is preliminary data.</text>
</comment>
<accession>A0A8X6PWV8</accession>
<protein>
    <submittedName>
        <fullName evidence="1">NRF domain-containing protein</fullName>
    </submittedName>
</protein>
<reference evidence="1" key="1">
    <citation type="submission" date="2020-08" db="EMBL/GenBank/DDBJ databases">
        <title>Multicomponent nature underlies the extraordinary mechanical properties of spider dragline silk.</title>
        <authorList>
            <person name="Kono N."/>
            <person name="Nakamura H."/>
            <person name="Mori M."/>
            <person name="Yoshida Y."/>
            <person name="Ohtoshi R."/>
            <person name="Malay A.D."/>
            <person name="Moran D.A.P."/>
            <person name="Tomita M."/>
            <person name="Numata K."/>
            <person name="Arakawa K."/>
        </authorList>
    </citation>
    <scope>NUCLEOTIDE SEQUENCE</scope>
</reference>